<reference evidence="2" key="1">
    <citation type="submission" date="2015-01" db="EMBL/GenBank/DDBJ databases">
        <title>The Genome Sequence of Cladophialophora bantiana CBS 173.52.</title>
        <authorList>
            <consortium name="The Broad Institute Genomics Platform"/>
            <person name="Cuomo C."/>
            <person name="de Hoog S."/>
            <person name="Gorbushina A."/>
            <person name="Stielow B."/>
            <person name="Teixiera M."/>
            <person name="Abouelleil A."/>
            <person name="Chapman S.B."/>
            <person name="Priest M."/>
            <person name="Young S.K."/>
            <person name="Wortman J."/>
            <person name="Nusbaum C."/>
            <person name="Birren B."/>
        </authorList>
    </citation>
    <scope>NUCLEOTIDE SEQUENCE [LARGE SCALE GENOMIC DNA]</scope>
    <source>
        <strain evidence="2">CBS 173.52</strain>
    </source>
</reference>
<dbReference type="EMBL" id="KN846988">
    <property type="protein sequence ID" value="KIW93024.1"/>
    <property type="molecule type" value="Genomic_DNA"/>
</dbReference>
<name>A0A0D2I899_CLAB1</name>
<protein>
    <recommendedName>
        <fullName evidence="4">Tetraspanin Tsp3</fullName>
    </recommendedName>
</protein>
<dbReference type="AlphaFoldDB" id="A0A0D2I899"/>
<dbReference type="VEuPathDB" id="FungiDB:Z519_06873"/>
<feature type="compositionally biased region" description="Basic and acidic residues" evidence="1">
    <location>
        <begin position="174"/>
        <end position="185"/>
    </location>
</feature>
<dbReference type="Proteomes" id="UP000053789">
    <property type="component" value="Unassembled WGS sequence"/>
</dbReference>
<dbReference type="RefSeq" id="XP_016619693.1">
    <property type="nucleotide sequence ID" value="XM_016764611.1"/>
</dbReference>
<gene>
    <name evidence="2" type="ORF">Z519_06873</name>
</gene>
<keyword evidence="3" id="KW-1185">Reference proteome</keyword>
<dbReference type="OrthoDB" id="71600at2759"/>
<feature type="compositionally biased region" description="Polar residues" evidence="1">
    <location>
        <begin position="186"/>
        <end position="197"/>
    </location>
</feature>
<evidence type="ECO:0008006" key="4">
    <source>
        <dbReference type="Google" id="ProtNLM"/>
    </source>
</evidence>
<feature type="region of interest" description="Disordered" evidence="1">
    <location>
        <begin position="174"/>
        <end position="197"/>
    </location>
</feature>
<organism evidence="2 3">
    <name type="scientific">Cladophialophora bantiana (strain ATCC 10958 / CBS 173.52 / CDC B-1940 / NIH 8579)</name>
    <name type="common">Xylohypha bantiana</name>
    <dbReference type="NCBI Taxonomy" id="1442370"/>
    <lineage>
        <taxon>Eukaryota</taxon>
        <taxon>Fungi</taxon>
        <taxon>Dikarya</taxon>
        <taxon>Ascomycota</taxon>
        <taxon>Pezizomycotina</taxon>
        <taxon>Eurotiomycetes</taxon>
        <taxon>Chaetothyriomycetidae</taxon>
        <taxon>Chaetothyriales</taxon>
        <taxon>Herpotrichiellaceae</taxon>
        <taxon>Cladophialophora</taxon>
    </lineage>
</organism>
<sequence>MTALIGPFIMASSARAKKRALAILAPYLRYFLPFLPFALFILSLVYAVPSDILSCGVENQWTRLFRAKNEDAVRGIENAFQCCGFNSLHDRAWPFPSHDVDVRACERSLGYTRRCVDPWRNQEQAAAGLVALANLFNWILLHLVDMAAQPNRHSMRFPVVPDARPEQARLLRGAEEDQEHGRTENMHISYSNHTGAG</sequence>
<dbReference type="HOGENOM" id="CLU_100282_0_0_1"/>
<dbReference type="GeneID" id="27699801"/>
<evidence type="ECO:0000313" key="3">
    <source>
        <dbReference type="Proteomes" id="UP000053789"/>
    </source>
</evidence>
<proteinExistence type="predicted"/>
<evidence type="ECO:0000256" key="1">
    <source>
        <dbReference type="SAM" id="MobiDB-lite"/>
    </source>
</evidence>
<evidence type="ECO:0000313" key="2">
    <source>
        <dbReference type="EMBL" id="KIW93024.1"/>
    </source>
</evidence>
<accession>A0A0D2I899</accession>